<dbReference type="RefSeq" id="WP_379909583.1">
    <property type="nucleotide sequence ID" value="NZ_JBHSWE010000001.1"/>
</dbReference>
<reference evidence="2" key="1">
    <citation type="journal article" date="2019" name="Int. J. Syst. Evol. Microbiol.">
        <title>The Global Catalogue of Microorganisms (GCM) 10K type strain sequencing project: providing services to taxonomists for standard genome sequencing and annotation.</title>
        <authorList>
            <consortium name="The Broad Institute Genomics Platform"/>
            <consortium name="The Broad Institute Genome Sequencing Center for Infectious Disease"/>
            <person name="Wu L."/>
            <person name="Ma J."/>
        </authorList>
    </citation>
    <scope>NUCLEOTIDE SEQUENCE [LARGE SCALE GENOMIC DNA]</scope>
    <source>
        <strain evidence="2">NBRC 111756</strain>
    </source>
</reference>
<dbReference type="EMBL" id="JBHSWE010000001">
    <property type="protein sequence ID" value="MFC6671073.1"/>
    <property type="molecule type" value="Genomic_DNA"/>
</dbReference>
<evidence type="ECO:0000313" key="2">
    <source>
        <dbReference type="Proteomes" id="UP001596422"/>
    </source>
</evidence>
<dbReference type="SUPFAM" id="SSF54285">
    <property type="entry name" value="MoaD/ThiS"/>
    <property type="match status" value="1"/>
</dbReference>
<sequence length="89" mass="10047">MATITFTRHLDRYLDCPPQSVDADTVAEALERAFDGNQRLAGYILDDQRRLRRNIAIFVDGCQIRDRRHLSDALAPDSKIYVLQALSGG</sequence>
<evidence type="ECO:0000313" key="1">
    <source>
        <dbReference type="EMBL" id="MFC6671073.1"/>
    </source>
</evidence>
<dbReference type="InterPro" id="IPR012675">
    <property type="entry name" value="Beta-grasp_dom_sf"/>
</dbReference>
<gene>
    <name evidence="1" type="ORF">ACFQDL_14100</name>
</gene>
<dbReference type="InterPro" id="IPR016155">
    <property type="entry name" value="Mopterin_synth/thiamin_S_b"/>
</dbReference>
<keyword evidence="2" id="KW-1185">Reference proteome</keyword>
<dbReference type="InterPro" id="IPR052045">
    <property type="entry name" value="Sulfur_Carrier/Prot_Modifier"/>
</dbReference>
<dbReference type="Proteomes" id="UP001596422">
    <property type="component" value="Unassembled WGS sequence"/>
</dbReference>
<dbReference type="Gene3D" id="3.10.20.30">
    <property type="match status" value="1"/>
</dbReference>
<accession>A0ABW2A0T4</accession>
<organism evidence="1 2">
    <name type="scientific">Marinobacterium aestuariivivens</name>
    <dbReference type="NCBI Taxonomy" id="1698799"/>
    <lineage>
        <taxon>Bacteria</taxon>
        <taxon>Pseudomonadati</taxon>
        <taxon>Pseudomonadota</taxon>
        <taxon>Gammaproteobacteria</taxon>
        <taxon>Oceanospirillales</taxon>
        <taxon>Oceanospirillaceae</taxon>
        <taxon>Marinobacterium</taxon>
    </lineage>
</organism>
<comment type="caution">
    <text evidence="1">The sequence shown here is derived from an EMBL/GenBank/DDBJ whole genome shotgun (WGS) entry which is preliminary data.</text>
</comment>
<evidence type="ECO:0008006" key="3">
    <source>
        <dbReference type="Google" id="ProtNLM"/>
    </source>
</evidence>
<proteinExistence type="predicted"/>
<protein>
    <recommendedName>
        <fullName evidence="3">Thiamine biosynthesis protein ThiS</fullName>
    </recommendedName>
</protein>
<dbReference type="PANTHER" id="PTHR38031:SF1">
    <property type="entry name" value="SULFUR CARRIER PROTEIN CYSO"/>
    <property type="match status" value="1"/>
</dbReference>
<dbReference type="PANTHER" id="PTHR38031">
    <property type="entry name" value="SULFUR CARRIER PROTEIN SLR0821-RELATED"/>
    <property type="match status" value="1"/>
</dbReference>
<name>A0ABW2A0T4_9GAMM</name>